<feature type="compositionally biased region" description="Acidic residues" evidence="5">
    <location>
        <begin position="631"/>
        <end position="641"/>
    </location>
</feature>
<name>A0A8H4RD22_9HELO</name>
<protein>
    <recommendedName>
        <fullName evidence="9">Malic acid transport protein</fullName>
    </recommendedName>
</protein>
<reference evidence="7 8" key="1">
    <citation type="submission" date="2020-03" db="EMBL/GenBank/DDBJ databases">
        <title>Draft Genome Sequence of Cudoniella acicularis.</title>
        <authorList>
            <person name="Buettner E."/>
            <person name="Kellner H."/>
        </authorList>
    </citation>
    <scope>NUCLEOTIDE SEQUENCE [LARGE SCALE GENOMIC DNA]</scope>
    <source>
        <strain evidence="7 8">DSM 108380</strain>
    </source>
</reference>
<evidence type="ECO:0000313" key="7">
    <source>
        <dbReference type="EMBL" id="KAF4627872.1"/>
    </source>
</evidence>
<feature type="transmembrane region" description="Helical" evidence="6">
    <location>
        <begin position="80"/>
        <end position="105"/>
    </location>
</feature>
<feature type="region of interest" description="Disordered" evidence="5">
    <location>
        <begin position="442"/>
        <end position="500"/>
    </location>
</feature>
<feature type="transmembrane region" description="Helical" evidence="6">
    <location>
        <begin position="219"/>
        <end position="238"/>
    </location>
</feature>
<feature type="transmembrane region" description="Helical" evidence="6">
    <location>
        <begin position="49"/>
        <end position="68"/>
    </location>
</feature>
<feature type="region of interest" description="Disordered" evidence="5">
    <location>
        <begin position="690"/>
        <end position="736"/>
    </location>
</feature>
<dbReference type="AlphaFoldDB" id="A0A8H4RD22"/>
<feature type="compositionally biased region" description="Low complexity" evidence="5">
    <location>
        <begin position="920"/>
        <end position="933"/>
    </location>
</feature>
<dbReference type="Proteomes" id="UP000566819">
    <property type="component" value="Unassembled WGS sequence"/>
</dbReference>
<dbReference type="Pfam" id="PF03595">
    <property type="entry name" value="SLAC1"/>
    <property type="match status" value="1"/>
</dbReference>
<feature type="transmembrane region" description="Helical" evidence="6">
    <location>
        <begin position="125"/>
        <end position="143"/>
    </location>
</feature>
<proteinExistence type="predicted"/>
<dbReference type="InterPro" id="IPR004695">
    <property type="entry name" value="SLAC1/Mae1/Ssu1/TehA"/>
</dbReference>
<feature type="compositionally biased region" description="Basic and acidic residues" evidence="5">
    <location>
        <begin position="824"/>
        <end position="845"/>
    </location>
</feature>
<feature type="compositionally biased region" description="Basic and acidic residues" evidence="5">
    <location>
        <begin position="468"/>
        <end position="481"/>
    </location>
</feature>
<feature type="transmembrane region" description="Helical" evidence="6">
    <location>
        <begin position="155"/>
        <end position="175"/>
    </location>
</feature>
<evidence type="ECO:0000256" key="2">
    <source>
        <dbReference type="ARBA" id="ARBA00022692"/>
    </source>
</evidence>
<keyword evidence="8" id="KW-1185">Reference proteome</keyword>
<sequence length="1052" mass="113966">MPVPAPPRRPSVSQRRFSVNSLEGQRGTLRAAKSTLVGDLGIRDRIHHFTWAWFTLSMSTGGIGLLLAQTPHRFSGLTVLGEIVFILDLVLFLCLCTAITTRFILFRKALMSSLKHPTESLFFPTFWISISNIISNVQGYGVPRCGDWLVVTVRVLFWTYLACTFCVAVGQYLFLFTGKSLTIQAFTPAWILPVFPVMLTGTLASLVSSSQPPQHALPIMVAGITFQGLGILIATYMYGTYLGRLMTSGLPRPDTRPGMFIAVGPPSFTGLALLGISQDLSRIYPSYGTISGISHPDIIADVFRIVALCTAIFLWATAFWFFSIALVSVLYGVFTEGMSFHQVWWSFVFPNVGFTIATINIGNALMSEGIRWLGSVMTILIPSPRPLSHDECLKYPALLGKRSLHQTISKIMFRSQLNDNPHPLLEPRDGGAGNEGLGIAERRTASRSPSKARSLSDGAPPTLSPSPKFREPEQRKSKDDSAISDSPTTPRRAAFPVRGLSLQMPARDLMSPNTSAYISRVPLSPKLDHSQTYGSPTSVLPRRSRGLDFSRAATNLHHSTLAEQSSPDSSPTISGRAMNIPNKKNGLHFSNGSESLNNNSSSLWSTMANADRVMVSGSLGSVNMMGSDSSGSDDDDDDLMDADDIDDSILTTPQVGKMSTPFGAIPHASPGSGWAGPSPAVSSLMNFQRARLRHGKSRKSSSSGSGNSMASPSSKSPPAMRSIESMGGNYYGRDRPAEGVHARRESISWAANQLHISGSESDDNTLKSTLENADGLPVTPGRDGQRGVIRRAVTRRGNMLPKTKGFARIRAALAEESAPVETEVRREAEVVRQTRESDMDLEPRHPSISSTTAHSSPSLGPTTQDSLEGIPEDDIMADISSGLSSSFKQHAMRNSKGKEFWDTFTDEKSRTPPPQFLPRGSSSGISDDILLDSPTPPIPGTTDHPLSSPSRSSTPLPVCPTAAEITQKVNKKRRRDDDFDPSSFKRRAVSPGMSAHNSPVMQSPMQRDVTPWGARPSSNGEAGKIGTNGVPKRVGFQGMIDTNDGLMKMSIE</sequence>
<gene>
    <name evidence="7" type="ORF">G7Y89_g10281</name>
</gene>
<feature type="compositionally biased region" description="Basic residues" evidence="5">
    <location>
        <begin position="690"/>
        <end position="699"/>
    </location>
</feature>
<dbReference type="InterPro" id="IPR030185">
    <property type="entry name" value="Mae1"/>
</dbReference>
<comment type="subcellular location">
    <subcellularLocation>
        <location evidence="1">Membrane</location>
        <topology evidence="1">Multi-pass membrane protein</topology>
    </subcellularLocation>
</comment>
<feature type="transmembrane region" description="Helical" evidence="6">
    <location>
        <begin position="305"/>
        <end position="331"/>
    </location>
</feature>
<evidence type="ECO:0000256" key="5">
    <source>
        <dbReference type="SAM" id="MobiDB-lite"/>
    </source>
</evidence>
<dbReference type="GO" id="GO:0015140">
    <property type="term" value="F:malate transmembrane transporter activity"/>
    <property type="evidence" value="ECO:0007669"/>
    <property type="project" value="InterPro"/>
</dbReference>
<feature type="compositionally biased region" description="Low complexity" evidence="5">
    <location>
        <begin position="846"/>
        <end position="858"/>
    </location>
</feature>
<evidence type="ECO:0000313" key="8">
    <source>
        <dbReference type="Proteomes" id="UP000566819"/>
    </source>
</evidence>
<dbReference type="GO" id="GO:0016020">
    <property type="term" value="C:membrane"/>
    <property type="evidence" value="ECO:0007669"/>
    <property type="project" value="UniProtKB-SubCell"/>
</dbReference>
<feature type="compositionally biased region" description="Polar residues" evidence="5">
    <location>
        <begin position="558"/>
        <end position="573"/>
    </location>
</feature>
<evidence type="ECO:0000256" key="4">
    <source>
        <dbReference type="ARBA" id="ARBA00023136"/>
    </source>
</evidence>
<dbReference type="PANTHER" id="PTHR42106:SF1">
    <property type="match status" value="1"/>
</dbReference>
<accession>A0A8H4RD22</accession>
<comment type="caution">
    <text evidence="7">The sequence shown here is derived from an EMBL/GenBank/DDBJ whole genome shotgun (WGS) entry which is preliminary data.</text>
</comment>
<feature type="region of interest" description="Disordered" evidence="5">
    <location>
        <begin position="619"/>
        <end position="641"/>
    </location>
</feature>
<dbReference type="CDD" id="cd09317">
    <property type="entry name" value="TDT_Mae1_like"/>
    <property type="match status" value="1"/>
</dbReference>
<keyword evidence="4 6" id="KW-0472">Membrane</keyword>
<organism evidence="7 8">
    <name type="scientific">Cudoniella acicularis</name>
    <dbReference type="NCBI Taxonomy" id="354080"/>
    <lineage>
        <taxon>Eukaryota</taxon>
        <taxon>Fungi</taxon>
        <taxon>Dikarya</taxon>
        <taxon>Ascomycota</taxon>
        <taxon>Pezizomycotina</taxon>
        <taxon>Leotiomycetes</taxon>
        <taxon>Helotiales</taxon>
        <taxon>Tricladiaceae</taxon>
        <taxon>Cudoniella</taxon>
    </lineage>
</organism>
<keyword evidence="3 6" id="KW-1133">Transmembrane helix</keyword>
<feature type="compositionally biased region" description="Low complexity" evidence="5">
    <location>
        <begin position="945"/>
        <end position="956"/>
    </location>
</feature>
<feature type="compositionally biased region" description="Low complexity" evidence="5">
    <location>
        <begin position="700"/>
        <end position="722"/>
    </location>
</feature>
<evidence type="ECO:0000256" key="3">
    <source>
        <dbReference type="ARBA" id="ARBA00022989"/>
    </source>
</evidence>
<dbReference type="PANTHER" id="PTHR42106">
    <property type="entry name" value="CHROMOSOME 10, WHOLE GENOME SHOTGUN SEQUENCE"/>
    <property type="match status" value="1"/>
</dbReference>
<feature type="region of interest" description="Disordered" evidence="5">
    <location>
        <begin position="525"/>
        <end position="544"/>
    </location>
</feature>
<dbReference type="Gene3D" id="1.50.10.150">
    <property type="entry name" value="Voltage-dependent anion channel"/>
    <property type="match status" value="1"/>
</dbReference>
<evidence type="ECO:0000256" key="6">
    <source>
        <dbReference type="SAM" id="Phobius"/>
    </source>
</evidence>
<feature type="transmembrane region" description="Helical" evidence="6">
    <location>
        <begin position="258"/>
        <end position="276"/>
    </location>
</feature>
<keyword evidence="2 6" id="KW-0812">Transmembrane</keyword>
<dbReference type="EMBL" id="JAAMPI010000897">
    <property type="protein sequence ID" value="KAF4627872.1"/>
    <property type="molecule type" value="Genomic_DNA"/>
</dbReference>
<evidence type="ECO:0000256" key="1">
    <source>
        <dbReference type="ARBA" id="ARBA00004141"/>
    </source>
</evidence>
<feature type="compositionally biased region" description="Polar residues" evidence="5">
    <location>
        <begin position="995"/>
        <end position="1005"/>
    </location>
</feature>
<feature type="region of interest" description="Disordered" evidence="5">
    <location>
        <begin position="824"/>
        <end position="869"/>
    </location>
</feature>
<feature type="transmembrane region" description="Helical" evidence="6">
    <location>
        <begin position="343"/>
        <end position="365"/>
    </location>
</feature>
<feature type="region of interest" description="Disordered" evidence="5">
    <location>
        <begin position="758"/>
        <end position="784"/>
    </location>
</feature>
<dbReference type="InterPro" id="IPR038665">
    <property type="entry name" value="Voltage-dep_anion_channel_sf"/>
</dbReference>
<feature type="region of interest" description="Disordered" evidence="5">
    <location>
        <begin position="904"/>
        <end position="1036"/>
    </location>
</feature>
<feature type="region of interest" description="Disordered" evidence="5">
    <location>
        <begin position="558"/>
        <end position="594"/>
    </location>
</feature>
<dbReference type="OrthoDB" id="340550at2759"/>
<evidence type="ECO:0008006" key="9">
    <source>
        <dbReference type="Google" id="ProtNLM"/>
    </source>
</evidence>
<feature type="transmembrane region" description="Helical" evidence="6">
    <location>
        <begin position="187"/>
        <end position="207"/>
    </location>
</feature>